<dbReference type="Proteomes" id="UP001248709">
    <property type="component" value="Unassembled WGS sequence"/>
</dbReference>
<evidence type="ECO:0000256" key="1">
    <source>
        <dbReference type="ARBA" id="ARBA00003299"/>
    </source>
</evidence>
<comment type="function">
    <text evidence="1">Involved in some intermediate steps for the synthesis of the antibiotic polyketide bacillaene which is involved in secondary metabolism.</text>
</comment>
<feature type="active site" description="Proton donor; for dehydratase activity" evidence="6">
    <location>
        <position position="1136"/>
    </location>
</feature>
<dbReference type="SMART" id="SM00827">
    <property type="entry name" value="PKS_AT"/>
    <property type="match status" value="1"/>
</dbReference>
<dbReference type="InterPro" id="IPR016035">
    <property type="entry name" value="Acyl_Trfase/lysoPLipase"/>
</dbReference>
<dbReference type="PROSITE" id="PS00606">
    <property type="entry name" value="KS3_1"/>
    <property type="match status" value="1"/>
</dbReference>
<gene>
    <name evidence="10" type="ORF">J2Z22_000674</name>
</gene>
<dbReference type="Gene3D" id="3.10.129.110">
    <property type="entry name" value="Polyketide synthase dehydratase"/>
    <property type="match status" value="1"/>
</dbReference>
<reference evidence="10 11" key="1">
    <citation type="submission" date="2023-07" db="EMBL/GenBank/DDBJ databases">
        <title>Genomic Encyclopedia of Type Strains, Phase IV (KMG-IV): sequencing the most valuable type-strain genomes for metagenomic binning, comparative biology and taxonomic classification.</title>
        <authorList>
            <person name="Goeker M."/>
        </authorList>
    </citation>
    <scope>NUCLEOTIDE SEQUENCE [LARGE SCALE GENOMIC DNA]</scope>
    <source>
        <strain evidence="10 11">T98</strain>
    </source>
</reference>
<evidence type="ECO:0000256" key="2">
    <source>
        <dbReference type="ARBA" id="ARBA00004789"/>
    </source>
</evidence>
<dbReference type="Gene3D" id="3.30.70.3290">
    <property type="match status" value="1"/>
</dbReference>
<dbReference type="Pfam" id="PF08659">
    <property type="entry name" value="KR"/>
    <property type="match status" value="1"/>
</dbReference>
<keyword evidence="5 10" id="KW-0808">Transferase</keyword>
<dbReference type="SUPFAM" id="SSF55048">
    <property type="entry name" value="Probable ACP-binding domain of malonyl-CoA ACP transacylase"/>
    <property type="match status" value="1"/>
</dbReference>
<dbReference type="InterPro" id="IPR014030">
    <property type="entry name" value="Ketoacyl_synth_N"/>
</dbReference>
<dbReference type="Pfam" id="PF21089">
    <property type="entry name" value="PKS_DH_N"/>
    <property type="match status" value="1"/>
</dbReference>
<evidence type="ECO:0000256" key="6">
    <source>
        <dbReference type="PROSITE-ProRule" id="PRU01363"/>
    </source>
</evidence>
<dbReference type="SUPFAM" id="SSF47336">
    <property type="entry name" value="ACP-like"/>
    <property type="match status" value="1"/>
</dbReference>
<evidence type="ECO:0000259" key="9">
    <source>
        <dbReference type="PROSITE" id="PS52019"/>
    </source>
</evidence>
<dbReference type="Pfam" id="PF14765">
    <property type="entry name" value="PS-DH"/>
    <property type="match status" value="1"/>
</dbReference>
<dbReference type="InterPro" id="IPR014043">
    <property type="entry name" value="Acyl_transferase_dom"/>
</dbReference>
<dbReference type="RefSeq" id="WP_312000732.1">
    <property type="nucleotide sequence ID" value="NZ_JAUSUY010000002.1"/>
</dbReference>
<dbReference type="InterPro" id="IPR032821">
    <property type="entry name" value="PKS_assoc"/>
</dbReference>
<dbReference type="InterPro" id="IPR016036">
    <property type="entry name" value="Malonyl_transacylase_ACP-bd"/>
</dbReference>
<dbReference type="InterPro" id="IPR016039">
    <property type="entry name" value="Thiolase-like"/>
</dbReference>
<dbReference type="InterPro" id="IPR050091">
    <property type="entry name" value="PKS_NRPS_Biosynth_Enz"/>
</dbReference>
<dbReference type="Pfam" id="PF00550">
    <property type="entry name" value="PP-binding"/>
    <property type="match status" value="1"/>
</dbReference>
<evidence type="ECO:0000259" key="8">
    <source>
        <dbReference type="PROSITE" id="PS52004"/>
    </source>
</evidence>
<keyword evidence="4" id="KW-0597">Phosphoprotein</keyword>
<dbReference type="SUPFAM" id="SSF52151">
    <property type="entry name" value="FabD/lysophospholipase-like"/>
    <property type="match status" value="1"/>
</dbReference>
<dbReference type="SUPFAM" id="SSF51735">
    <property type="entry name" value="NAD(P)-binding Rossmann-fold domains"/>
    <property type="match status" value="2"/>
</dbReference>
<dbReference type="InterPro" id="IPR036291">
    <property type="entry name" value="NAD(P)-bd_dom_sf"/>
</dbReference>
<organism evidence="10 11">
    <name type="scientific">Paenibacillus forsythiae</name>
    <dbReference type="NCBI Taxonomy" id="365616"/>
    <lineage>
        <taxon>Bacteria</taxon>
        <taxon>Bacillati</taxon>
        <taxon>Bacillota</taxon>
        <taxon>Bacilli</taxon>
        <taxon>Bacillales</taxon>
        <taxon>Paenibacillaceae</taxon>
        <taxon>Paenibacillus</taxon>
    </lineage>
</organism>
<dbReference type="InterPro" id="IPR009081">
    <property type="entry name" value="PP-bd_ACP"/>
</dbReference>
<dbReference type="SMART" id="SM00825">
    <property type="entry name" value="PKS_KS"/>
    <property type="match status" value="1"/>
</dbReference>
<feature type="active site" description="Proton acceptor; for dehydratase activity" evidence="6">
    <location>
        <position position="968"/>
    </location>
</feature>
<dbReference type="InterPro" id="IPR013968">
    <property type="entry name" value="PKS_KR"/>
</dbReference>
<dbReference type="InterPro" id="IPR057326">
    <property type="entry name" value="KR_dom"/>
</dbReference>
<dbReference type="Gene3D" id="1.10.1200.10">
    <property type="entry name" value="ACP-like"/>
    <property type="match status" value="1"/>
</dbReference>
<evidence type="ECO:0000256" key="3">
    <source>
        <dbReference type="ARBA" id="ARBA00022450"/>
    </source>
</evidence>
<dbReference type="InterPro" id="IPR020841">
    <property type="entry name" value="PKS_Beta-ketoAc_synthase_dom"/>
</dbReference>
<feature type="domain" description="PKS/mFAS DH" evidence="9">
    <location>
        <begin position="939"/>
        <end position="1225"/>
    </location>
</feature>
<dbReference type="InterPro" id="IPR049552">
    <property type="entry name" value="PKS_DH_N"/>
</dbReference>
<dbReference type="PROSITE" id="PS52004">
    <property type="entry name" value="KS3_2"/>
    <property type="match status" value="1"/>
</dbReference>
<comment type="caution">
    <text evidence="10">The sequence shown here is derived from an EMBL/GenBank/DDBJ whole genome shotgun (WGS) entry which is preliminary data.</text>
</comment>
<proteinExistence type="predicted"/>
<dbReference type="InterPro" id="IPR018201">
    <property type="entry name" value="Ketoacyl_synth_AS"/>
</dbReference>
<dbReference type="InterPro" id="IPR020807">
    <property type="entry name" value="PKS_DH"/>
</dbReference>
<dbReference type="InterPro" id="IPR049551">
    <property type="entry name" value="PKS_DH_C"/>
</dbReference>
<dbReference type="PANTHER" id="PTHR43775">
    <property type="entry name" value="FATTY ACID SYNTHASE"/>
    <property type="match status" value="1"/>
</dbReference>
<dbReference type="CDD" id="cd00833">
    <property type="entry name" value="PKS"/>
    <property type="match status" value="1"/>
</dbReference>
<dbReference type="Pfam" id="PF16197">
    <property type="entry name" value="KAsynt_C_assoc"/>
    <property type="match status" value="1"/>
</dbReference>
<dbReference type="Gene3D" id="3.40.47.10">
    <property type="match status" value="1"/>
</dbReference>
<feature type="domain" description="Carrier" evidence="7">
    <location>
        <begin position="1774"/>
        <end position="1848"/>
    </location>
</feature>
<comment type="pathway">
    <text evidence="2">Antibiotic biosynthesis; bacillaene biosynthesis.</text>
</comment>
<dbReference type="InterPro" id="IPR020806">
    <property type="entry name" value="PKS_PP-bd"/>
</dbReference>
<dbReference type="GO" id="GO:0016740">
    <property type="term" value="F:transferase activity"/>
    <property type="evidence" value="ECO:0007669"/>
    <property type="project" value="UniProtKB-KW"/>
</dbReference>
<evidence type="ECO:0000256" key="4">
    <source>
        <dbReference type="ARBA" id="ARBA00022553"/>
    </source>
</evidence>
<dbReference type="Pfam" id="PF02801">
    <property type="entry name" value="Ketoacyl-synt_C"/>
    <property type="match status" value="1"/>
</dbReference>
<dbReference type="InterPro" id="IPR014031">
    <property type="entry name" value="Ketoacyl_synth_C"/>
</dbReference>
<dbReference type="SMART" id="SM00826">
    <property type="entry name" value="PKS_DH"/>
    <property type="match status" value="1"/>
</dbReference>
<dbReference type="SUPFAM" id="SSF53901">
    <property type="entry name" value="Thiolase-like"/>
    <property type="match status" value="1"/>
</dbReference>
<evidence type="ECO:0000259" key="7">
    <source>
        <dbReference type="PROSITE" id="PS50075"/>
    </source>
</evidence>
<dbReference type="SMART" id="SM00823">
    <property type="entry name" value="PKS_PP"/>
    <property type="match status" value="1"/>
</dbReference>
<dbReference type="InterPro" id="IPR049900">
    <property type="entry name" value="PKS_mFAS_DH"/>
</dbReference>
<dbReference type="CDD" id="cd08955">
    <property type="entry name" value="KR_2_FAS_SDR_x"/>
    <property type="match status" value="1"/>
</dbReference>
<evidence type="ECO:0000313" key="10">
    <source>
        <dbReference type="EMBL" id="MDT3425161.1"/>
    </source>
</evidence>
<dbReference type="PANTHER" id="PTHR43775:SF37">
    <property type="entry name" value="SI:DKEY-61P9.11"/>
    <property type="match status" value="1"/>
</dbReference>
<feature type="region of interest" description="C-terminal hotdog fold" evidence="6">
    <location>
        <begin position="1076"/>
        <end position="1225"/>
    </location>
</feature>
<keyword evidence="3" id="KW-0596">Phosphopantetheine</keyword>
<dbReference type="Pfam" id="PF00698">
    <property type="entry name" value="Acyl_transf_1"/>
    <property type="match status" value="1"/>
</dbReference>
<protein>
    <submittedName>
        <fullName evidence="10">Acyl transferase domain-containing protein</fullName>
    </submittedName>
</protein>
<dbReference type="EMBL" id="JAUSUY010000002">
    <property type="protein sequence ID" value="MDT3425161.1"/>
    <property type="molecule type" value="Genomic_DNA"/>
</dbReference>
<dbReference type="PROSITE" id="PS52019">
    <property type="entry name" value="PKS_MFAS_DH"/>
    <property type="match status" value="1"/>
</dbReference>
<dbReference type="SMART" id="SM00822">
    <property type="entry name" value="PKS_KR"/>
    <property type="match status" value="1"/>
</dbReference>
<accession>A0ABU3H3X9</accession>
<dbReference type="PROSITE" id="PS00012">
    <property type="entry name" value="PHOSPHOPANTETHEINE"/>
    <property type="match status" value="1"/>
</dbReference>
<dbReference type="InterPro" id="IPR001227">
    <property type="entry name" value="Ac_transferase_dom_sf"/>
</dbReference>
<name>A0ABU3H3X9_9BACL</name>
<keyword evidence="11" id="KW-1185">Reference proteome</keyword>
<feature type="region of interest" description="N-terminal hotdog fold" evidence="6">
    <location>
        <begin position="939"/>
        <end position="1061"/>
    </location>
</feature>
<dbReference type="Gene3D" id="3.40.366.10">
    <property type="entry name" value="Malonyl-Coenzyme A Acyl Carrier Protein, domain 2"/>
    <property type="match status" value="1"/>
</dbReference>
<evidence type="ECO:0000313" key="11">
    <source>
        <dbReference type="Proteomes" id="UP001248709"/>
    </source>
</evidence>
<sequence>MQKRETYQTAAGRDMREAIAVVGMGCRFPGGVNNPEQFWELLRRGQDAIIEVPPERWGLDDYYDPDRESNGKMVTRFGGFIDGMDQFDPEFFGISPNEAERMDPQQRQLLEVAWEALEDGGHVPAKLRGADVGVFIGAFSLDYHALQFGDPFQRSVSTYTAAGSMATMLSNRISYIYDFRGPSMTIDTACSSSLVSLHLACESLRSGESSMALAGGVVLTFAPQYTVVESAGGFLSPEGRCKTFDASASGYVRGEGVGVVALKRLTDAMEAGDPIQAVILASSVNQDGHTVGITVPSGDAQAQLIRDTLRKAGVKPTDIRYVEAHGTGTPVGDPIEAGAIGEVYGEGRPASEPLLVGSCKTNIGHTESAAGIAGFMKAVLCLRHRQIPPHLHLQQPNPAIAFDRLRLKLPTAMETWPEHEGPAIAAVNSFGFGGANAHAIVREPLPHERTTTGSAGTWAAEVQLGVSPAEAGLEAAGADLSRERVYVLPLSTRKAEALEQARAAYRQRLTESGGLQPLALEDLCWSAGVRREHHNYRQALVFRSREELDALLKGSGPAGDATQAGCLFSGRKPSGEKPRLVWTFSGMGPQWYGMGRQLLRQEPVFRETMERGDALFAPIAGWSMLAELCKDEADSRMNEAAISMPISFLLQVSLAALWRSWGMTPDLIVGHSAGEVAAFYEAGVYTLEDALRVVYHRSRLLDRTSGTGGMAFVAVSETEAAELLDGLEDKISIAAVNSPTSVTLSGDTEALAEAVKRAEAKGLFTRILRVQVPFHSRYLEPIKEELIDCLKYVPSRPASVPLYSSVTASEIRGEEIDGAYWWRNVRETVAYASAIDQLIRQGYTNYLEIGAHPVLSGALAECLGDNPGLVVASIRRKEDEPEAMMRGLAELYTAGFEPDWQAIYRQGRWMTLPAYPWQKKRYWHEPEFIRHIRHGHKDHPLLGRPLPGAMKAWESEILLRRLPYLRDHRVLEQVLYPAAAYIEGAMAMLSQALSPGEGSFVLEQLELHRGLMLSANQPSAVMQHVLDVENGTFRIFSAQDEQRSAFVLHASGRVRQLQRRPGEAVVDISAARQATPLVIDQAKAYRILKHAGFEYGPAFQGIQRVHLGDDEAWVEVELPLEEAVTREYGFHPSLLDACFQALLAAEFPAEGEQPRDFGHEFRIPVQIGSICFYARPDGRLWAHSRMIERNNSFTRGNLHVYNDRGMLVAEFLDFVKQSVDAATSRMDELQARRWLNRLEWRAAELPTAAPGTAAVALDSRMSGTWLMLADARGIAEEAAALLRRAGGRCLLAVAGDEYAFGGEAQASLIDPADPGHYDRLLADAVQEAGGALSGVAHVWNVDLPAPAELAGRPLGGEWERIKSLGTHSLLYLAQSLACTGADTGVWIVTQGAQSVPEAERPLAVFQAGAWGLGRYIGQQEMRQYGKGLIDVDPRASAAEAALCLVDEMTAGDAENQIAYRDHRRYALRLKRDSETPSSLPLQCRADGAYLVTGAFGAIGQEVARLLVRKGARHLLLLGRSALPERTKWDLAIADSREGERIAFVRELEAAGAHVSVVGVDMTDEAEMSGFIQRYEASGSLPIRGVVHSAGAVKDVLLMQMDDRIFDEAYDPKAKGAWLLHQAMLGQPLEFFVLFSSLGSLLPAAGQGNYAAGNAYLDALAAYRRSLGLPALSINWGPWSVGMVEKLQLADIFETNGIDIITPAIGMRLFEHLIGQNVTQIVALSAGWRAFRKLYDDIPLLELLEEEESDYYGASATGELAIETIKMLAPHERELAVRRHVEAIIADLLHFAADAVDATKALPEIGLDSMMAIRLRARLLNELGVAPMVGELLSGNSIMALSEKMVRQFDE</sequence>
<dbReference type="Gene3D" id="3.40.50.720">
    <property type="entry name" value="NAD(P)-binding Rossmann-like Domain"/>
    <property type="match status" value="1"/>
</dbReference>
<dbReference type="InterPro" id="IPR042104">
    <property type="entry name" value="PKS_dehydratase_sf"/>
</dbReference>
<feature type="domain" description="Ketosynthase family 3 (KS3)" evidence="8">
    <location>
        <begin position="16"/>
        <end position="443"/>
    </location>
</feature>
<dbReference type="InterPro" id="IPR036736">
    <property type="entry name" value="ACP-like_sf"/>
</dbReference>
<dbReference type="PROSITE" id="PS50075">
    <property type="entry name" value="CARRIER"/>
    <property type="match status" value="1"/>
</dbReference>
<evidence type="ECO:0000256" key="5">
    <source>
        <dbReference type="ARBA" id="ARBA00022679"/>
    </source>
</evidence>
<dbReference type="Pfam" id="PF00109">
    <property type="entry name" value="ketoacyl-synt"/>
    <property type="match status" value="1"/>
</dbReference>
<dbReference type="InterPro" id="IPR006162">
    <property type="entry name" value="Ppantetheine_attach_site"/>
</dbReference>